<evidence type="ECO:0000313" key="1">
    <source>
        <dbReference type="Proteomes" id="UP000887579"/>
    </source>
</evidence>
<evidence type="ECO:0000313" key="2">
    <source>
        <dbReference type="WBParaSite" id="ES5_v2.g24302.t1"/>
    </source>
</evidence>
<protein>
    <submittedName>
        <fullName evidence="2">BTB domain-containing protein</fullName>
    </submittedName>
</protein>
<name>A0AC34G416_9BILA</name>
<proteinExistence type="predicted"/>
<accession>A0AC34G416</accession>
<organism evidence="1 2">
    <name type="scientific">Panagrolaimus sp. ES5</name>
    <dbReference type="NCBI Taxonomy" id="591445"/>
    <lineage>
        <taxon>Eukaryota</taxon>
        <taxon>Metazoa</taxon>
        <taxon>Ecdysozoa</taxon>
        <taxon>Nematoda</taxon>
        <taxon>Chromadorea</taxon>
        <taxon>Rhabditida</taxon>
        <taxon>Tylenchina</taxon>
        <taxon>Panagrolaimomorpha</taxon>
        <taxon>Panagrolaimoidea</taxon>
        <taxon>Panagrolaimidae</taxon>
        <taxon>Panagrolaimus</taxon>
    </lineage>
</organism>
<dbReference type="WBParaSite" id="ES5_v2.g24302.t1">
    <property type="protein sequence ID" value="ES5_v2.g24302.t1"/>
    <property type="gene ID" value="ES5_v2.g24302"/>
</dbReference>
<sequence>MEAENKKLHSESVNAFNIPGVQYYISISLNDEEQDRRGEAWIFFYLHFSDEIKIESDFTITIESANYHTNCNYVFEKSIGWGEMIGTTKELFDPQNRYIVDGKLTFKVEGTLMVEKGLPKKAETFGDHCNALCLNLWNQEENKDFTIVAGGKEIAAHKCVIAARSSVFARMFESGLIEAQENEIVIEDFSYKIVEMAIKFFYHQSLVPYDDLEDYLISKIDESNVCRLTNCSILSNTLKLKMKCAEFIQICLKASQPLCDLDILDENFALNLFKNAFSHVVKIDM</sequence>
<reference evidence="2" key="1">
    <citation type="submission" date="2022-11" db="UniProtKB">
        <authorList>
            <consortium name="WormBaseParasite"/>
        </authorList>
    </citation>
    <scope>IDENTIFICATION</scope>
</reference>
<dbReference type="Proteomes" id="UP000887579">
    <property type="component" value="Unplaced"/>
</dbReference>